<proteinExistence type="predicted"/>
<dbReference type="Proteomes" id="UP000266673">
    <property type="component" value="Unassembled WGS sequence"/>
</dbReference>
<evidence type="ECO:0000313" key="3">
    <source>
        <dbReference type="Proteomes" id="UP000266673"/>
    </source>
</evidence>
<gene>
    <name evidence="2" type="ORF">C2G38_2168353</name>
</gene>
<name>A0A397VPU3_9GLOM</name>
<protein>
    <submittedName>
        <fullName evidence="2">Uncharacterized protein</fullName>
    </submittedName>
</protein>
<reference evidence="2 3" key="1">
    <citation type="submission" date="2018-06" db="EMBL/GenBank/DDBJ databases">
        <title>Comparative genomics reveals the genomic features of Rhizophagus irregularis, R. cerebriforme, R. diaphanum and Gigaspora rosea, and their symbiotic lifestyle signature.</title>
        <authorList>
            <person name="Morin E."/>
            <person name="San Clemente H."/>
            <person name="Chen E.C.H."/>
            <person name="De La Providencia I."/>
            <person name="Hainaut M."/>
            <person name="Kuo A."/>
            <person name="Kohler A."/>
            <person name="Murat C."/>
            <person name="Tang N."/>
            <person name="Roy S."/>
            <person name="Loubradou J."/>
            <person name="Henrissat B."/>
            <person name="Grigoriev I.V."/>
            <person name="Corradi N."/>
            <person name="Roux C."/>
            <person name="Martin F.M."/>
        </authorList>
    </citation>
    <scope>NUCLEOTIDE SEQUENCE [LARGE SCALE GENOMIC DNA]</scope>
    <source>
        <strain evidence="2 3">DAOM 194757</strain>
    </source>
</reference>
<accession>A0A397VPU3</accession>
<sequence length="112" mass="13509">MEWDIKYCSSSNSIDQIIEKSNKLNSGIDGEHIIENNYIYWRKAFSEYKKQYLQDYPNSRQLFNYRFESENNQLENELIEIIEDPIRESSTSANKYKHDENLLDTDNKRTKK</sequence>
<evidence type="ECO:0000256" key="1">
    <source>
        <dbReference type="SAM" id="MobiDB-lite"/>
    </source>
</evidence>
<dbReference type="AlphaFoldDB" id="A0A397VPU3"/>
<organism evidence="2 3">
    <name type="scientific">Gigaspora rosea</name>
    <dbReference type="NCBI Taxonomy" id="44941"/>
    <lineage>
        <taxon>Eukaryota</taxon>
        <taxon>Fungi</taxon>
        <taxon>Fungi incertae sedis</taxon>
        <taxon>Mucoromycota</taxon>
        <taxon>Glomeromycotina</taxon>
        <taxon>Glomeromycetes</taxon>
        <taxon>Diversisporales</taxon>
        <taxon>Gigasporaceae</taxon>
        <taxon>Gigaspora</taxon>
    </lineage>
</organism>
<comment type="caution">
    <text evidence="2">The sequence shown here is derived from an EMBL/GenBank/DDBJ whole genome shotgun (WGS) entry which is preliminary data.</text>
</comment>
<keyword evidence="3" id="KW-1185">Reference proteome</keyword>
<dbReference type="OrthoDB" id="2485220at2759"/>
<evidence type="ECO:0000313" key="2">
    <source>
        <dbReference type="EMBL" id="RIB24504.1"/>
    </source>
</evidence>
<dbReference type="EMBL" id="QKWP01000213">
    <property type="protein sequence ID" value="RIB24504.1"/>
    <property type="molecule type" value="Genomic_DNA"/>
</dbReference>
<feature type="compositionally biased region" description="Basic and acidic residues" evidence="1">
    <location>
        <begin position="96"/>
        <end position="112"/>
    </location>
</feature>
<feature type="region of interest" description="Disordered" evidence="1">
    <location>
        <begin position="90"/>
        <end position="112"/>
    </location>
</feature>